<evidence type="ECO:0000313" key="3">
    <source>
        <dbReference type="Proteomes" id="UP000077266"/>
    </source>
</evidence>
<organism evidence="2 3">
    <name type="scientific">Exidia glandulosa HHB12029</name>
    <dbReference type="NCBI Taxonomy" id="1314781"/>
    <lineage>
        <taxon>Eukaryota</taxon>
        <taxon>Fungi</taxon>
        <taxon>Dikarya</taxon>
        <taxon>Basidiomycota</taxon>
        <taxon>Agaricomycotina</taxon>
        <taxon>Agaricomycetes</taxon>
        <taxon>Auriculariales</taxon>
        <taxon>Exidiaceae</taxon>
        <taxon>Exidia</taxon>
    </lineage>
</organism>
<dbReference type="InParanoid" id="A0A165PLT2"/>
<keyword evidence="3" id="KW-1185">Reference proteome</keyword>
<proteinExistence type="predicted"/>
<feature type="region of interest" description="Disordered" evidence="1">
    <location>
        <begin position="33"/>
        <end position="60"/>
    </location>
</feature>
<accession>A0A165PLT2</accession>
<gene>
    <name evidence="2" type="ORF">EXIGLDRAFT_455652</name>
</gene>
<feature type="compositionally biased region" description="Basic and acidic residues" evidence="1">
    <location>
        <begin position="33"/>
        <end position="49"/>
    </location>
</feature>
<name>A0A165PLT2_EXIGL</name>
<dbReference type="EMBL" id="KV425888">
    <property type="protein sequence ID" value="KZW02354.1"/>
    <property type="molecule type" value="Genomic_DNA"/>
</dbReference>
<evidence type="ECO:0000256" key="1">
    <source>
        <dbReference type="SAM" id="MobiDB-lite"/>
    </source>
</evidence>
<feature type="region of interest" description="Disordered" evidence="1">
    <location>
        <begin position="182"/>
        <end position="226"/>
    </location>
</feature>
<protein>
    <submittedName>
        <fullName evidence="2">Uncharacterized protein</fullName>
    </submittedName>
</protein>
<reference evidence="2 3" key="1">
    <citation type="journal article" date="2016" name="Mol. Biol. Evol.">
        <title>Comparative Genomics of Early-Diverging Mushroom-Forming Fungi Provides Insights into the Origins of Lignocellulose Decay Capabilities.</title>
        <authorList>
            <person name="Nagy L.G."/>
            <person name="Riley R."/>
            <person name="Tritt A."/>
            <person name="Adam C."/>
            <person name="Daum C."/>
            <person name="Floudas D."/>
            <person name="Sun H."/>
            <person name="Yadav J.S."/>
            <person name="Pangilinan J."/>
            <person name="Larsson K.H."/>
            <person name="Matsuura K."/>
            <person name="Barry K."/>
            <person name="Labutti K."/>
            <person name="Kuo R."/>
            <person name="Ohm R.A."/>
            <person name="Bhattacharya S.S."/>
            <person name="Shirouzu T."/>
            <person name="Yoshinaga Y."/>
            <person name="Martin F.M."/>
            <person name="Grigoriev I.V."/>
            <person name="Hibbett D.S."/>
        </authorList>
    </citation>
    <scope>NUCLEOTIDE SEQUENCE [LARGE SCALE GENOMIC DNA]</scope>
    <source>
        <strain evidence="2 3">HHB12029</strain>
    </source>
</reference>
<evidence type="ECO:0000313" key="2">
    <source>
        <dbReference type="EMBL" id="KZW02354.1"/>
    </source>
</evidence>
<sequence length="226" mass="26271">MLPDGDAQQLEKITFERRQREMWMRAAPLVRVEQRERKSARGASCREARQLPFPSFPRTRQSQAKRVSTWALAIRVRTGLRTIHTHVPASRRRHRALHAPRAPAVHLRLPRPEGPLVSVWHLSSLASTRTRAPELVLPLRARRGCHGARARLSHSCVLYRPVDRALAQHLYQHRRELERWLQAEHRGDPEPDQGSPRARRKDHHDRHIERPSIGLQAPLRTVAFRP</sequence>
<dbReference type="Proteomes" id="UP000077266">
    <property type="component" value="Unassembled WGS sequence"/>
</dbReference>
<dbReference type="AlphaFoldDB" id="A0A165PLT2"/>